<proteinExistence type="predicted"/>
<reference evidence="3 4" key="1">
    <citation type="submission" date="2018-11" db="EMBL/GenBank/DDBJ databases">
        <title>Schleiferia aggregans sp. nov., a moderately thermophilic heterotrophic bacterium isolated from microbial mats at a terrestrial hot spring.</title>
        <authorList>
            <person name="Iino T."/>
            <person name="Ohkuma M."/>
            <person name="Haruta S."/>
        </authorList>
    </citation>
    <scope>NUCLEOTIDE SEQUENCE [LARGE SCALE GENOMIC DNA]</scope>
    <source>
        <strain evidence="3 4">LA</strain>
    </source>
</reference>
<keyword evidence="4" id="KW-1185">Reference proteome</keyword>
<sequence>MVVTVSVAQNKVIPETIEYPPIKGFVDAGLWGPYQQTASKVANLGISIGDGGNAYGIMFDAKTYVWALPSLNSVGMVHRSNPAITNDVSTGSLRYGYSTNRGLTWNMNQGPLWNPTPSTEVARYPQGVLFNPTGNTNPDSLYVAFYAPVLDNSNSSWGGIVVGSSRVSGNANLNTQRFSSFTSSPSFAVQVPNDFTAVNATQKVFGIAEKRIGTAYDDTLILTVGTWNNATKSFTWTNQFIHCPMGADSSGAKQIADVKIAFGPNGQVGYLGIIGYSQDTNFAPVMAFHPLYMKTIDGGQTWTGPFPINLQTLQFSHGLTGSVLASMQAYGAANNWTINHISTAFNIDVAVDANNNPHFAVNINPAAVSTITSTGGSGSPFSIYSAFNYAVDIYSPNGGNTWSAIFLDTLDFFRGLYGSGANLAEDNRIQIARTEDGQYLVVTWGDTDFNLWGNPTGGNVFPDVKARGFRVQGNSITLYPIINFMDQAVDFKGAGHQHCLSHFLIDSTNLTQPRLRVPVVVQEYQNGDISNDLLPVIYKYFNFSYQLTTSNTSQNEYANALSNVRIFPNPTNGNTALTVLFENAHAGNYSLEICDIAGKIVKSQSLGFVGEGKQRVEILTSNLASGIYLVNIRGTHGVASQRLVVR</sequence>
<dbReference type="Proteomes" id="UP000286715">
    <property type="component" value="Unassembled WGS sequence"/>
</dbReference>
<accession>A0A401XKR4</accession>
<evidence type="ECO:0000256" key="1">
    <source>
        <dbReference type="ARBA" id="ARBA00022729"/>
    </source>
</evidence>
<evidence type="ECO:0000313" key="3">
    <source>
        <dbReference type="EMBL" id="GCD77616.1"/>
    </source>
</evidence>
<dbReference type="EMBL" id="BHZE01000008">
    <property type="protein sequence ID" value="GCD77616.1"/>
    <property type="molecule type" value="Genomic_DNA"/>
</dbReference>
<evidence type="ECO:0000259" key="2">
    <source>
        <dbReference type="Pfam" id="PF18962"/>
    </source>
</evidence>
<dbReference type="Pfam" id="PF18962">
    <property type="entry name" value="Por_Secre_tail"/>
    <property type="match status" value="1"/>
</dbReference>
<gene>
    <name evidence="3" type="ORF">JCM31826_10980</name>
</gene>
<dbReference type="NCBIfam" id="TIGR04183">
    <property type="entry name" value="Por_Secre_tail"/>
    <property type="match status" value="1"/>
</dbReference>
<name>A0A401XKR4_9FLAO</name>
<comment type="caution">
    <text evidence="3">The sequence shown here is derived from an EMBL/GenBank/DDBJ whole genome shotgun (WGS) entry which is preliminary data.</text>
</comment>
<protein>
    <recommendedName>
        <fullName evidence="2">Secretion system C-terminal sorting domain-containing protein</fullName>
    </recommendedName>
</protein>
<dbReference type="InterPro" id="IPR026444">
    <property type="entry name" value="Secre_tail"/>
</dbReference>
<keyword evidence="1" id="KW-0732">Signal</keyword>
<evidence type="ECO:0000313" key="4">
    <source>
        <dbReference type="Proteomes" id="UP000286715"/>
    </source>
</evidence>
<organism evidence="3 4">
    <name type="scientific">Thermaurantimonas aggregans</name>
    <dbReference type="NCBI Taxonomy" id="2173829"/>
    <lineage>
        <taxon>Bacteria</taxon>
        <taxon>Pseudomonadati</taxon>
        <taxon>Bacteroidota</taxon>
        <taxon>Flavobacteriia</taxon>
        <taxon>Flavobacteriales</taxon>
        <taxon>Schleiferiaceae</taxon>
        <taxon>Thermaurantimonas</taxon>
    </lineage>
</organism>
<feature type="domain" description="Secretion system C-terminal sorting" evidence="2">
    <location>
        <begin position="566"/>
        <end position="645"/>
    </location>
</feature>
<dbReference type="AlphaFoldDB" id="A0A401XKR4"/>